<sequence>MGKHRNKNQSKYENAPQKKVKTNHWDQDNQQICVVQFENPIFRRFYEIQLPEINKEEFKIFWQSLSLPLPVTFRINQSQYKYESLIERLKDGSLIKDMVNEEEIIDPIREITWYPNNLVWESKVAKKSLRKSAALTKLHQFIQKCSSTGLLTRQELVSMLPPLLLNPKDTDFVLDMCAAPGSKTCQLLEVVTKGLIVANDVDPKRAYMLSHQLSRMPTAQVMITNYAAQFYPSLYINGQRLQFDKVLCDVPCTGDGAARKLPTRWVKWSARDGNVIHPLQLSILMRSLQLCKIGGYVMYSTCSLNPIENEAVVSEVFRRAGFDAFELIDLHTLQGFQTRKGIKNWKVILTDDFLTQKYLQRQSNTDQDEKDFLETVQEDDLVYEIHNINQKLNIKKLFSKFSRKQEGQLINAFKTLKPSLWPDTEDFMNQIGIEKTMRVLPHDQDTGGFYLALFKKKQAVIWKKPKYQESIISQQVIQENKSESIQVEEQIIINKPQELEQIQQNETPQQQQLQIQDIQKKDIVEQQDIQQDNQDIQQEQFIQDCDINQDDLKDILKQSNEQDEKQQNVKNKTQLLEPYTPINDYDWKVICDYYGISGFPQGQVLGTGQSLDIIMQVNKKFRYVSEDVKNILFDPKNQNLKLINIGQKLFERGKESFGGQVTPFKITQEGLPYIFKYLTKRIVECNKEQFMEILQKRNIRMGDFGHEVLKKQFEELIQGCFVLYYKETPEISEAIVCQYYKQSVNLMCSTENIENILIRHRLM</sequence>
<dbReference type="PROSITE" id="PS01153">
    <property type="entry name" value="NOL1_NOP2_SUN"/>
    <property type="match status" value="1"/>
</dbReference>
<dbReference type="InterPro" id="IPR018314">
    <property type="entry name" value="RsmB/NOL1/NOP2-like_CS"/>
</dbReference>
<proteinExistence type="inferred from homology"/>
<comment type="similarity">
    <text evidence="1 6">Belongs to the class I-like SAM-binding methyltransferase superfamily. RsmB/NOP family.</text>
</comment>
<evidence type="ECO:0000256" key="7">
    <source>
        <dbReference type="SAM" id="MobiDB-lite"/>
    </source>
</evidence>
<dbReference type="OrthoDB" id="6093671at2759"/>
<evidence type="ECO:0000256" key="6">
    <source>
        <dbReference type="PROSITE-ProRule" id="PRU01023"/>
    </source>
</evidence>
<evidence type="ECO:0000256" key="1">
    <source>
        <dbReference type="ARBA" id="ARBA00007494"/>
    </source>
</evidence>
<keyword evidence="2 6" id="KW-0489">Methyltransferase</keyword>
<protein>
    <recommendedName>
        <fullName evidence="8">SAM-dependent MTase RsmB/NOP-type domain-containing protein</fullName>
    </recommendedName>
</protein>
<feature type="active site" description="Nucleophile" evidence="6">
    <location>
        <position position="302"/>
    </location>
</feature>
<dbReference type="Pfam" id="PF25376">
    <property type="entry name" value="Pre-PUA_NSUN2"/>
    <property type="match status" value="1"/>
</dbReference>
<dbReference type="InterPro" id="IPR001678">
    <property type="entry name" value="MeTrfase_RsmB-F_NOP2_dom"/>
</dbReference>
<comment type="caution">
    <text evidence="9">The sequence shown here is derived from an EMBL/GenBank/DDBJ whole genome shotgun (WGS) entry which is preliminary data.</text>
</comment>
<evidence type="ECO:0000256" key="2">
    <source>
        <dbReference type="ARBA" id="ARBA00022603"/>
    </source>
</evidence>
<keyword evidence="4 6" id="KW-0949">S-adenosyl-L-methionine</keyword>
<name>A0A8S1RC88_9CILI</name>
<keyword evidence="3 6" id="KW-0808">Transferase</keyword>
<dbReference type="GO" id="GO:0003723">
    <property type="term" value="F:RNA binding"/>
    <property type="evidence" value="ECO:0007669"/>
    <property type="project" value="UniProtKB-UniRule"/>
</dbReference>
<dbReference type="InterPro" id="IPR057285">
    <property type="entry name" value="Pre-PUA_NSUN2"/>
</dbReference>
<dbReference type="Pfam" id="PF25378">
    <property type="entry name" value="PUA_NSUN2"/>
    <property type="match status" value="1"/>
</dbReference>
<dbReference type="PANTHER" id="PTHR22808:SF1">
    <property type="entry name" value="RNA CYTOSINE-C(5)-METHYLTRANSFERASE NSUN2-RELATED"/>
    <property type="match status" value="1"/>
</dbReference>
<dbReference type="EMBL" id="CAJJDN010000163">
    <property type="protein sequence ID" value="CAD8125926.1"/>
    <property type="molecule type" value="Genomic_DNA"/>
</dbReference>
<feature type="region of interest" description="Disordered" evidence="7">
    <location>
        <begin position="1"/>
        <end position="22"/>
    </location>
</feature>
<evidence type="ECO:0000259" key="8">
    <source>
        <dbReference type="PROSITE" id="PS51686"/>
    </source>
</evidence>
<accession>A0A8S1RC88</accession>
<evidence type="ECO:0000256" key="5">
    <source>
        <dbReference type="ARBA" id="ARBA00022884"/>
    </source>
</evidence>
<dbReference type="InterPro" id="IPR049560">
    <property type="entry name" value="MeTrfase_RsmB-F_NOP2_cat"/>
</dbReference>
<evidence type="ECO:0000256" key="3">
    <source>
        <dbReference type="ARBA" id="ARBA00022679"/>
    </source>
</evidence>
<keyword evidence="10" id="KW-1185">Reference proteome</keyword>
<dbReference type="Proteomes" id="UP000692954">
    <property type="component" value="Unassembled WGS sequence"/>
</dbReference>
<evidence type="ECO:0000313" key="9">
    <source>
        <dbReference type="EMBL" id="CAD8125926.1"/>
    </source>
</evidence>
<dbReference type="PANTHER" id="PTHR22808">
    <property type="entry name" value="NCL1 YEAST -RELATED NOL1/NOP2/FMU SUN DOMAIN-CONTAINING"/>
    <property type="match status" value="1"/>
</dbReference>
<reference evidence="9" key="1">
    <citation type="submission" date="2021-01" db="EMBL/GenBank/DDBJ databases">
        <authorList>
            <consortium name="Genoscope - CEA"/>
            <person name="William W."/>
        </authorList>
    </citation>
    <scope>NUCLEOTIDE SEQUENCE</scope>
</reference>
<feature type="binding site" evidence="6">
    <location>
        <begin position="177"/>
        <end position="183"/>
    </location>
    <ligand>
        <name>S-adenosyl-L-methionine</name>
        <dbReference type="ChEBI" id="CHEBI:59789"/>
    </ligand>
</feature>
<feature type="binding site" evidence="6">
    <location>
        <position position="200"/>
    </location>
    <ligand>
        <name>S-adenosyl-L-methionine</name>
        <dbReference type="ChEBI" id="CHEBI:59789"/>
    </ligand>
</feature>
<evidence type="ECO:0000256" key="4">
    <source>
        <dbReference type="ARBA" id="ARBA00022691"/>
    </source>
</evidence>
<feature type="binding site" evidence="6">
    <location>
        <position position="249"/>
    </location>
    <ligand>
        <name>S-adenosyl-L-methionine</name>
        <dbReference type="ChEBI" id="CHEBI:59789"/>
    </ligand>
</feature>
<dbReference type="AlphaFoldDB" id="A0A8S1RC88"/>
<keyword evidence="5 6" id="KW-0694">RNA-binding</keyword>
<dbReference type="PROSITE" id="PS51686">
    <property type="entry name" value="SAM_MT_RSMB_NOP"/>
    <property type="match status" value="1"/>
</dbReference>
<dbReference type="InterPro" id="IPR023267">
    <property type="entry name" value="RCMT"/>
</dbReference>
<dbReference type="GO" id="GO:0008173">
    <property type="term" value="F:RNA methyltransferase activity"/>
    <property type="evidence" value="ECO:0007669"/>
    <property type="project" value="InterPro"/>
</dbReference>
<comment type="caution">
    <text evidence="6">Lacks conserved residue(s) required for the propagation of feature annotation.</text>
</comment>
<dbReference type="InterPro" id="IPR057286">
    <property type="entry name" value="PUA_NSUN2"/>
</dbReference>
<evidence type="ECO:0000313" key="10">
    <source>
        <dbReference type="Proteomes" id="UP000692954"/>
    </source>
</evidence>
<gene>
    <name evidence="9" type="ORF">PSON_ATCC_30995.1.T1630063</name>
</gene>
<feature type="domain" description="SAM-dependent MTase RsmB/NOP-type" evidence="8">
    <location>
        <begin position="61"/>
        <end position="457"/>
    </location>
</feature>
<dbReference type="GO" id="GO:0001510">
    <property type="term" value="P:RNA methylation"/>
    <property type="evidence" value="ECO:0007669"/>
    <property type="project" value="InterPro"/>
</dbReference>
<organism evidence="9 10">
    <name type="scientific">Paramecium sonneborni</name>
    <dbReference type="NCBI Taxonomy" id="65129"/>
    <lineage>
        <taxon>Eukaryota</taxon>
        <taxon>Sar</taxon>
        <taxon>Alveolata</taxon>
        <taxon>Ciliophora</taxon>
        <taxon>Intramacronucleata</taxon>
        <taxon>Oligohymenophorea</taxon>
        <taxon>Peniculida</taxon>
        <taxon>Parameciidae</taxon>
        <taxon>Paramecium</taxon>
    </lineage>
</organism>
<dbReference type="Pfam" id="PF01189">
    <property type="entry name" value="Methyltr_RsmB-F"/>
    <property type="match status" value="1"/>
</dbReference>